<keyword evidence="2" id="KW-1185">Reference proteome</keyword>
<name>A0A3Q7FIY8_SOLLC</name>
<protein>
    <submittedName>
        <fullName evidence="1">Uncharacterized protein</fullName>
    </submittedName>
</protein>
<dbReference type="Gramene" id="Solyc03g065195.1.1">
    <property type="protein sequence ID" value="Solyc03g065195.1.1"/>
    <property type="gene ID" value="Solyc03g065195.1"/>
</dbReference>
<accession>A0A3Q7FIY8</accession>
<reference evidence="1" key="2">
    <citation type="submission" date="2019-01" db="UniProtKB">
        <authorList>
            <consortium name="EnsemblPlants"/>
        </authorList>
    </citation>
    <scope>IDENTIFICATION</scope>
    <source>
        <strain evidence="1">cv. Heinz 1706</strain>
    </source>
</reference>
<dbReference type="AlphaFoldDB" id="A0A3Q7FIY8"/>
<sequence>MEQGNTNYLLRFEICLNNILYTWTSNFGWTTFEREKPSQASFINYSSSLVKTECFISVQVSTTIASIHHASVSLFLLFHNCNWTLAWDRTNS</sequence>
<evidence type="ECO:0000313" key="1">
    <source>
        <dbReference type="EnsemblPlants" id="Solyc03g065195.1.1"/>
    </source>
</evidence>
<organism evidence="1">
    <name type="scientific">Solanum lycopersicum</name>
    <name type="common">Tomato</name>
    <name type="synonym">Lycopersicon esculentum</name>
    <dbReference type="NCBI Taxonomy" id="4081"/>
    <lineage>
        <taxon>Eukaryota</taxon>
        <taxon>Viridiplantae</taxon>
        <taxon>Streptophyta</taxon>
        <taxon>Embryophyta</taxon>
        <taxon>Tracheophyta</taxon>
        <taxon>Spermatophyta</taxon>
        <taxon>Magnoliopsida</taxon>
        <taxon>eudicotyledons</taxon>
        <taxon>Gunneridae</taxon>
        <taxon>Pentapetalae</taxon>
        <taxon>asterids</taxon>
        <taxon>lamiids</taxon>
        <taxon>Solanales</taxon>
        <taxon>Solanaceae</taxon>
        <taxon>Solanoideae</taxon>
        <taxon>Solaneae</taxon>
        <taxon>Solanum</taxon>
        <taxon>Solanum subgen. Lycopersicon</taxon>
    </lineage>
</organism>
<evidence type="ECO:0000313" key="2">
    <source>
        <dbReference type="Proteomes" id="UP000004994"/>
    </source>
</evidence>
<dbReference type="Proteomes" id="UP000004994">
    <property type="component" value="Chromosome 3"/>
</dbReference>
<dbReference type="InParanoid" id="A0A3Q7FIY8"/>
<proteinExistence type="predicted"/>
<reference evidence="1" key="1">
    <citation type="journal article" date="2012" name="Nature">
        <title>The tomato genome sequence provides insights into fleshy fruit evolution.</title>
        <authorList>
            <consortium name="Tomato Genome Consortium"/>
        </authorList>
    </citation>
    <scope>NUCLEOTIDE SEQUENCE [LARGE SCALE GENOMIC DNA]</scope>
    <source>
        <strain evidence="1">cv. Heinz 1706</strain>
    </source>
</reference>
<dbReference type="EnsemblPlants" id="Solyc03g065195.1.1">
    <property type="protein sequence ID" value="Solyc03g065195.1.1"/>
    <property type="gene ID" value="Solyc03g065195.1"/>
</dbReference>